<keyword evidence="1" id="KW-0479">Metal-binding</keyword>
<dbReference type="InterPro" id="IPR011993">
    <property type="entry name" value="PH-like_dom_sf"/>
</dbReference>
<gene>
    <name evidence="5" type="ORF">WN51_07679</name>
</gene>
<dbReference type="AlphaFoldDB" id="A0A0M8ZRA4"/>
<dbReference type="Proteomes" id="UP000053105">
    <property type="component" value="Unassembled WGS sequence"/>
</dbReference>
<evidence type="ECO:0000256" key="1">
    <source>
        <dbReference type="ARBA" id="ARBA00022723"/>
    </source>
</evidence>
<dbReference type="GO" id="GO:0046872">
    <property type="term" value="F:metal ion binding"/>
    <property type="evidence" value="ECO:0007669"/>
    <property type="project" value="UniProtKB-KW"/>
</dbReference>
<evidence type="ECO:0000259" key="4">
    <source>
        <dbReference type="PROSITE" id="PS50003"/>
    </source>
</evidence>
<protein>
    <submittedName>
        <fullName evidence="5">Arf-GAP with coiled-coil, ANK repeat and PH domain-containing protein 3</fullName>
    </submittedName>
</protein>
<keyword evidence="2" id="KW-0862">Zinc</keyword>
<evidence type="ECO:0000256" key="3">
    <source>
        <dbReference type="SAM" id="MobiDB-lite"/>
    </source>
</evidence>
<keyword evidence="6" id="KW-1185">Reference proteome</keyword>
<name>A0A0M8ZRA4_9HYME</name>
<dbReference type="InterPro" id="IPR045258">
    <property type="entry name" value="ACAP1/2/3-like"/>
</dbReference>
<dbReference type="STRING" id="166423.A0A0M8ZRA4"/>
<accession>A0A0M8ZRA4</accession>
<dbReference type="Gene3D" id="2.30.29.30">
    <property type="entry name" value="Pleckstrin-homology domain (PH domain)/Phosphotyrosine-binding domain (PTB)"/>
    <property type="match status" value="1"/>
</dbReference>
<dbReference type="OrthoDB" id="10070851at2759"/>
<feature type="domain" description="PH" evidence="4">
    <location>
        <begin position="1"/>
        <end position="53"/>
    </location>
</feature>
<dbReference type="PANTHER" id="PTHR23180:SF399">
    <property type="entry name" value="BLOWN FUSE, ISOFORM A-RELATED"/>
    <property type="match status" value="1"/>
</dbReference>
<dbReference type="SUPFAM" id="SSF50729">
    <property type="entry name" value="PH domain-like"/>
    <property type="match status" value="1"/>
</dbReference>
<evidence type="ECO:0000313" key="5">
    <source>
        <dbReference type="EMBL" id="KOX68376.1"/>
    </source>
</evidence>
<dbReference type="PROSITE" id="PS50003">
    <property type="entry name" value="PH_DOMAIN"/>
    <property type="match status" value="1"/>
</dbReference>
<feature type="region of interest" description="Disordered" evidence="3">
    <location>
        <begin position="75"/>
        <end position="95"/>
    </location>
</feature>
<evidence type="ECO:0000313" key="6">
    <source>
        <dbReference type="Proteomes" id="UP000053105"/>
    </source>
</evidence>
<organism evidence="5 6">
    <name type="scientific">Melipona quadrifasciata</name>
    <dbReference type="NCBI Taxonomy" id="166423"/>
    <lineage>
        <taxon>Eukaryota</taxon>
        <taxon>Metazoa</taxon>
        <taxon>Ecdysozoa</taxon>
        <taxon>Arthropoda</taxon>
        <taxon>Hexapoda</taxon>
        <taxon>Insecta</taxon>
        <taxon>Pterygota</taxon>
        <taxon>Neoptera</taxon>
        <taxon>Endopterygota</taxon>
        <taxon>Hymenoptera</taxon>
        <taxon>Apocrita</taxon>
        <taxon>Aculeata</taxon>
        <taxon>Apoidea</taxon>
        <taxon>Anthophila</taxon>
        <taxon>Apidae</taxon>
        <taxon>Melipona</taxon>
    </lineage>
</organism>
<dbReference type="PANTHER" id="PTHR23180">
    <property type="entry name" value="CENTAURIN/ARF"/>
    <property type="match status" value="1"/>
</dbReference>
<evidence type="ECO:0000256" key="2">
    <source>
        <dbReference type="ARBA" id="ARBA00022833"/>
    </source>
</evidence>
<sequence length="95" mass="10538">MEEDLRFCTVKPVVDCGRRNCFEVSSPTKSLVLQADGEEAYLEWVIAMQQAIGAAIQRGMGTGTVVNIRELQSQNVKGLNRQHAKPKSRNSGNKF</sequence>
<dbReference type="EMBL" id="KQ435928">
    <property type="protein sequence ID" value="KOX68376.1"/>
    <property type="molecule type" value="Genomic_DNA"/>
</dbReference>
<dbReference type="InterPro" id="IPR001849">
    <property type="entry name" value="PH_domain"/>
</dbReference>
<reference evidence="5 6" key="1">
    <citation type="submission" date="2015-07" db="EMBL/GenBank/DDBJ databases">
        <title>The genome of Melipona quadrifasciata.</title>
        <authorList>
            <person name="Pan H."/>
            <person name="Kapheim K."/>
        </authorList>
    </citation>
    <scope>NUCLEOTIDE SEQUENCE [LARGE SCALE GENOMIC DNA]</scope>
    <source>
        <strain evidence="5">0111107301</strain>
        <tissue evidence="5">Whole body</tissue>
    </source>
</reference>
<dbReference type="GO" id="GO:0005096">
    <property type="term" value="F:GTPase activator activity"/>
    <property type="evidence" value="ECO:0007669"/>
    <property type="project" value="InterPro"/>
</dbReference>
<proteinExistence type="predicted"/>